<proteinExistence type="predicted"/>
<dbReference type="AlphaFoldDB" id="A0A0R1U8W4"/>
<feature type="transmembrane region" description="Helical" evidence="6">
    <location>
        <begin position="436"/>
        <end position="458"/>
    </location>
</feature>
<organism evidence="7 8">
    <name type="scientific">Limosilactobacillus ingluviei DSM 15946</name>
    <dbReference type="NCBI Taxonomy" id="1423760"/>
    <lineage>
        <taxon>Bacteria</taxon>
        <taxon>Bacillati</taxon>
        <taxon>Bacillota</taxon>
        <taxon>Bacilli</taxon>
        <taxon>Lactobacillales</taxon>
        <taxon>Lactobacillaceae</taxon>
        <taxon>Limosilactobacillus</taxon>
    </lineage>
</organism>
<feature type="transmembrane region" description="Helical" evidence="6">
    <location>
        <begin position="247"/>
        <end position="266"/>
    </location>
</feature>
<feature type="transmembrane region" description="Helical" evidence="6">
    <location>
        <begin position="316"/>
        <end position="338"/>
    </location>
</feature>
<dbReference type="PANTHER" id="PTHR30250">
    <property type="entry name" value="PST FAMILY PREDICTED COLANIC ACID TRANSPORTER"/>
    <property type="match status" value="1"/>
</dbReference>
<keyword evidence="4 6" id="KW-1133">Transmembrane helix</keyword>
<dbReference type="CDD" id="cd13128">
    <property type="entry name" value="MATE_Wzx_like"/>
    <property type="match status" value="1"/>
</dbReference>
<keyword evidence="5 6" id="KW-0472">Membrane</keyword>
<evidence type="ECO:0000256" key="4">
    <source>
        <dbReference type="ARBA" id="ARBA00022989"/>
    </source>
</evidence>
<reference evidence="7 8" key="1">
    <citation type="journal article" date="2015" name="Genome Announc.">
        <title>Expanding the biotechnology potential of lactobacilli through comparative genomics of 213 strains and associated genera.</title>
        <authorList>
            <person name="Sun Z."/>
            <person name="Harris H.M."/>
            <person name="McCann A."/>
            <person name="Guo C."/>
            <person name="Argimon S."/>
            <person name="Zhang W."/>
            <person name="Yang X."/>
            <person name="Jeffery I.B."/>
            <person name="Cooney J.C."/>
            <person name="Kagawa T.F."/>
            <person name="Liu W."/>
            <person name="Song Y."/>
            <person name="Salvetti E."/>
            <person name="Wrobel A."/>
            <person name="Rasinkangas P."/>
            <person name="Parkhill J."/>
            <person name="Rea M.C."/>
            <person name="O'Sullivan O."/>
            <person name="Ritari J."/>
            <person name="Douillard F.P."/>
            <person name="Paul Ross R."/>
            <person name="Yang R."/>
            <person name="Briner A.E."/>
            <person name="Felis G.E."/>
            <person name="de Vos W.M."/>
            <person name="Barrangou R."/>
            <person name="Klaenhammer T.R."/>
            <person name="Caufield P.W."/>
            <person name="Cui Y."/>
            <person name="Zhang H."/>
            <person name="O'Toole P.W."/>
        </authorList>
    </citation>
    <scope>NUCLEOTIDE SEQUENCE [LARGE SCALE GENOMIC DNA]</scope>
    <source>
        <strain evidence="7 8">DSM 15946</strain>
    </source>
</reference>
<dbReference type="Pfam" id="PF01943">
    <property type="entry name" value="Polysacc_synt"/>
    <property type="match status" value="1"/>
</dbReference>
<evidence type="ECO:0000313" key="7">
    <source>
        <dbReference type="EMBL" id="KRL89703.1"/>
    </source>
</evidence>
<protein>
    <submittedName>
        <fullName evidence="7">Uncharacterized protein</fullName>
    </submittedName>
</protein>
<feature type="transmembrane region" description="Helical" evidence="6">
    <location>
        <begin position="165"/>
        <end position="184"/>
    </location>
</feature>
<keyword evidence="3 6" id="KW-0812">Transmembrane</keyword>
<feature type="transmembrane region" description="Helical" evidence="6">
    <location>
        <begin position="411"/>
        <end position="430"/>
    </location>
</feature>
<comment type="subcellular location">
    <subcellularLocation>
        <location evidence="1">Cell membrane</location>
        <topology evidence="1">Multi-pass membrane protein</topology>
    </subcellularLocation>
</comment>
<feature type="transmembrane region" description="Helical" evidence="6">
    <location>
        <begin position="41"/>
        <end position="62"/>
    </location>
</feature>
<feature type="transmembrane region" description="Helical" evidence="6">
    <location>
        <begin position="111"/>
        <end position="132"/>
    </location>
</feature>
<feature type="transmembrane region" description="Helical" evidence="6">
    <location>
        <begin position="205"/>
        <end position="224"/>
    </location>
</feature>
<feature type="transmembrane region" description="Helical" evidence="6">
    <location>
        <begin position="286"/>
        <end position="304"/>
    </location>
</feature>
<name>A0A0R1U8W4_9LACO</name>
<evidence type="ECO:0000256" key="2">
    <source>
        <dbReference type="ARBA" id="ARBA00022475"/>
    </source>
</evidence>
<dbReference type="EMBL" id="AZFK01000042">
    <property type="protein sequence ID" value="KRL89703.1"/>
    <property type="molecule type" value="Genomic_DNA"/>
</dbReference>
<feature type="transmembrane region" description="Helical" evidence="6">
    <location>
        <begin position="350"/>
        <end position="372"/>
    </location>
</feature>
<evidence type="ECO:0000313" key="8">
    <source>
        <dbReference type="Proteomes" id="UP000050816"/>
    </source>
</evidence>
<evidence type="ECO:0000256" key="6">
    <source>
        <dbReference type="SAM" id="Phobius"/>
    </source>
</evidence>
<feature type="transmembrane region" description="Helical" evidence="6">
    <location>
        <begin position="378"/>
        <end position="399"/>
    </location>
</feature>
<dbReference type="PANTHER" id="PTHR30250:SF11">
    <property type="entry name" value="O-ANTIGEN TRANSPORTER-RELATED"/>
    <property type="match status" value="1"/>
</dbReference>
<evidence type="ECO:0000256" key="3">
    <source>
        <dbReference type="ARBA" id="ARBA00022692"/>
    </source>
</evidence>
<gene>
    <name evidence="7" type="ORF">FC43_GL001543</name>
</gene>
<accession>A0A0R1U8W4</accession>
<feature type="transmembrane region" description="Helical" evidence="6">
    <location>
        <begin position="83"/>
        <end position="105"/>
    </location>
</feature>
<dbReference type="InterPro" id="IPR050833">
    <property type="entry name" value="Poly_Biosynth_Transport"/>
</dbReference>
<comment type="caution">
    <text evidence="7">The sequence shown here is derived from an EMBL/GenBank/DDBJ whole genome shotgun (WGS) entry which is preliminary data.</text>
</comment>
<dbReference type="InterPro" id="IPR002797">
    <property type="entry name" value="Polysacc_synth"/>
</dbReference>
<keyword evidence="2" id="KW-1003">Cell membrane</keyword>
<dbReference type="GO" id="GO:0005886">
    <property type="term" value="C:plasma membrane"/>
    <property type="evidence" value="ECO:0007669"/>
    <property type="project" value="UniProtKB-SubCell"/>
</dbReference>
<dbReference type="RefSeq" id="WP_056954788.1">
    <property type="nucleotide sequence ID" value="NZ_AZFK01000042.1"/>
</dbReference>
<feature type="transmembrane region" description="Helical" evidence="6">
    <location>
        <begin position="7"/>
        <end position="29"/>
    </location>
</feature>
<feature type="transmembrane region" description="Helical" evidence="6">
    <location>
        <begin position="141"/>
        <end position="159"/>
    </location>
</feature>
<sequence length="474" mass="53460">MQVIKNYLYNAGYQILLMFAPIITTPYISRVLGPHASGINSYTNGWVTFFCLIGQLGITLYGNREVAYHRDDKFERSRVFWGIELLQLGTICLSLLAYLTVVLLFSSTFKVFYLLQTFWIIAAGLDVSWYFMGMEDFKKTVVRNTIVKLISICLIFVVVKQESDLWKYILLLGLAQVGGNITLWPYLRDSIQWVAPKYWKPFKHLYPSLILFIPTITTQVYLVVNKLMLGRIGAQDALGQFDYADKIVKLVLAIVTATGTVMLPHVANKFAKGDVKGVRQSLYNSFEFVTALAVPMMFGLMAVAKKFAPWFLGEKYVPTGTIMFIEAPVILFIAWSNVIGTQYLMPVKRVNEFTASVTAGAITNIVLNFFLIPRYTANGAAIATVIAEFAVAAVQLQCVRTTIRRRDLFRNIWRYLLPGGLMSWVVYHISEMMSMNIINLAFQAAVGIIIYVLGIIMLKAPIVDQAKQILSKGK</sequence>
<dbReference type="PATRIC" id="fig|1423760.3.peg.1615"/>
<dbReference type="Proteomes" id="UP000050816">
    <property type="component" value="Unassembled WGS sequence"/>
</dbReference>
<evidence type="ECO:0000256" key="1">
    <source>
        <dbReference type="ARBA" id="ARBA00004651"/>
    </source>
</evidence>
<evidence type="ECO:0000256" key="5">
    <source>
        <dbReference type="ARBA" id="ARBA00023136"/>
    </source>
</evidence>